<protein>
    <submittedName>
        <fullName evidence="1">Uncharacterized protein</fullName>
    </submittedName>
</protein>
<reference evidence="1 2" key="1">
    <citation type="submission" date="2019-03" db="EMBL/GenBank/DDBJ databases">
        <title>Subsurface microbial communities from deep shales in Ohio and West Virginia, USA.</title>
        <authorList>
            <person name="Wrighton K."/>
        </authorList>
    </citation>
    <scope>NUCLEOTIDE SEQUENCE [LARGE SCALE GENOMIC DNA]</scope>
    <source>
        <strain evidence="1 2">MSL 6dP</strain>
    </source>
</reference>
<dbReference type="RefSeq" id="WP_134117516.1">
    <property type="nucleotide sequence ID" value="NZ_SOEG01000020.1"/>
</dbReference>
<organism evidence="1 2">
    <name type="scientific">Orenia marismortui</name>
    <dbReference type="NCBI Taxonomy" id="46469"/>
    <lineage>
        <taxon>Bacteria</taxon>
        <taxon>Bacillati</taxon>
        <taxon>Bacillota</taxon>
        <taxon>Clostridia</taxon>
        <taxon>Halanaerobiales</taxon>
        <taxon>Halobacteroidaceae</taxon>
        <taxon>Orenia</taxon>
    </lineage>
</organism>
<dbReference type="EMBL" id="SOEG01000020">
    <property type="protein sequence ID" value="TDX49150.1"/>
    <property type="molecule type" value="Genomic_DNA"/>
</dbReference>
<name>A0A4R8H3N9_9FIRM</name>
<dbReference type="Proteomes" id="UP000295832">
    <property type="component" value="Unassembled WGS sequence"/>
</dbReference>
<evidence type="ECO:0000313" key="2">
    <source>
        <dbReference type="Proteomes" id="UP000295832"/>
    </source>
</evidence>
<dbReference type="STRING" id="926561.GCA_000379025_01586"/>
<evidence type="ECO:0000313" key="1">
    <source>
        <dbReference type="EMBL" id="TDX49150.1"/>
    </source>
</evidence>
<proteinExistence type="predicted"/>
<gene>
    <name evidence="1" type="ORF">C7959_12044</name>
</gene>
<accession>A0A4R8H3N9</accession>
<dbReference type="AlphaFoldDB" id="A0A4R8H3N9"/>
<comment type="caution">
    <text evidence="1">The sequence shown here is derived from an EMBL/GenBank/DDBJ whole genome shotgun (WGS) entry which is preliminary data.</text>
</comment>
<keyword evidence="2" id="KW-1185">Reference proteome</keyword>
<sequence>MKYKKIGQGRVLRCWENKIRQLYGRIEDNNLFCRDCNNLIGEIKSRGQRNYVKMDRNQFTYSGTKISK</sequence>